<dbReference type="PROSITE" id="PS01360">
    <property type="entry name" value="ZF_MYND_1"/>
    <property type="match status" value="1"/>
</dbReference>
<evidence type="ECO:0000256" key="3">
    <source>
        <dbReference type="ARBA" id="ARBA00022833"/>
    </source>
</evidence>
<dbReference type="SUPFAM" id="SSF144232">
    <property type="entry name" value="HIT/MYND zinc finger-like"/>
    <property type="match status" value="1"/>
</dbReference>
<sequence>MSPSLSDASVLPKPGNTVCAACQKAAAPGETLKRCQNCRSAPYCSKECQVADWKKHKRICSVYMRDSALGFTTTNVNDDGSKGKKGRAARTRIEVLQDLAIWGQAHNEDTLTIACWQAMDLLNDFGKAETHFLVMTLRKNETWTSPRTMYKFVDAQILPVTLLSERCKPVPGAVRDGRPPNFIKGPDKLKHDFPAAIGCALVMAYELEPDENMTVEEAFMKKNSPAYQPIPLWQEHKDKFSRYPSFFPSFWKLCLKNGMDGGGWSPIFEPWSPAQS</sequence>
<feature type="domain" description="MYND-type" evidence="5">
    <location>
        <begin position="19"/>
        <end position="60"/>
    </location>
</feature>
<name>A0ABQ8KE05_9APHY</name>
<evidence type="ECO:0000313" key="7">
    <source>
        <dbReference type="Proteomes" id="UP000814176"/>
    </source>
</evidence>
<evidence type="ECO:0000313" key="6">
    <source>
        <dbReference type="EMBL" id="KAH9835653.1"/>
    </source>
</evidence>
<dbReference type="Gene3D" id="6.10.140.2220">
    <property type="match status" value="1"/>
</dbReference>
<comment type="caution">
    <text evidence="6">The sequence shown here is derived from an EMBL/GenBank/DDBJ whole genome shotgun (WGS) entry which is preliminary data.</text>
</comment>
<proteinExistence type="predicted"/>
<dbReference type="RefSeq" id="XP_047778030.1">
    <property type="nucleotide sequence ID" value="XM_047923964.1"/>
</dbReference>
<dbReference type="InterPro" id="IPR024119">
    <property type="entry name" value="TF_DEAF-1"/>
</dbReference>
<dbReference type="PANTHER" id="PTHR10237:SF14">
    <property type="entry name" value="MYND-TYPE DOMAIN-CONTAINING PROTEIN"/>
    <property type="match status" value="1"/>
</dbReference>
<reference evidence="6 7" key="1">
    <citation type="journal article" date="2021" name="Environ. Microbiol.">
        <title>Gene family expansions and transcriptome signatures uncover fungal adaptations to wood decay.</title>
        <authorList>
            <person name="Hage H."/>
            <person name="Miyauchi S."/>
            <person name="Viragh M."/>
            <person name="Drula E."/>
            <person name="Min B."/>
            <person name="Chaduli D."/>
            <person name="Navarro D."/>
            <person name="Favel A."/>
            <person name="Norest M."/>
            <person name="Lesage-Meessen L."/>
            <person name="Balint B."/>
            <person name="Merenyi Z."/>
            <person name="de Eugenio L."/>
            <person name="Morin E."/>
            <person name="Martinez A.T."/>
            <person name="Baldrian P."/>
            <person name="Stursova M."/>
            <person name="Martinez M.J."/>
            <person name="Novotny C."/>
            <person name="Magnuson J.K."/>
            <person name="Spatafora J.W."/>
            <person name="Maurice S."/>
            <person name="Pangilinan J."/>
            <person name="Andreopoulos W."/>
            <person name="LaButti K."/>
            <person name="Hundley H."/>
            <person name="Na H."/>
            <person name="Kuo A."/>
            <person name="Barry K."/>
            <person name="Lipzen A."/>
            <person name="Henrissat B."/>
            <person name="Riley R."/>
            <person name="Ahrendt S."/>
            <person name="Nagy L.G."/>
            <person name="Grigoriev I.V."/>
            <person name="Martin F."/>
            <person name="Rosso M.N."/>
        </authorList>
    </citation>
    <scope>NUCLEOTIDE SEQUENCE [LARGE SCALE GENOMIC DNA]</scope>
    <source>
        <strain evidence="6 7">CIRM-BRFM 1785</strain>
    </source>
</reference>
<evidence type="ECO:0000256" key="2">
    <source>
        <dbReference type="ARBA" id="ARBA00022771"/>
    </source>
</evidence>
<protein>
    <recommendedName>
        <fullName evidence="5">MYND-type domain-containing protein</fullName>
    </recommendedName>
</protein>
<evidence type="ECO:0000259" key="5">
    <source>
        <dbReference type="PROSITE" id="PS50865"/>
    </source>
</evidence>
<evidence type="ECO:0000256" key="4">
    <source>
        <dbReference type="PROSITE-ProRule" id="PRU00134"/>
    </source>
</evidence>
<evidence type="ECO:0000256" key="1">
    <source>
        <dbReference type="ARBA" id="ARBA00022723"/>
    </source>
</evidence>
<dbReference type="Proteomes" id="UP000814176">
    <property type="component" value="Unassembled WGS sequence"/>
</dbReference>
<dbReference type="GeneID" id="72004696"/>
<gene>
    <name evidence="6" type="ORF">C8Q71DRAFT_762939</name>
</gene>
<dbReference type="InterPro" id="IPR002893">
    <property type="entry name" value="Znf_MYND"/>
</dbReference>
<dbReference type="PROSITE" id="PS50865">
    <property type="entry name" value="ZF_MYND_2"/>
    <property type="match status" value="1"/>
</dbReference>
<keyword evidence="2 4" id="KW-0863">Zinc-finger</keyword>
<dbReference type="EMBL" id="JADCUA010000012">
    <property type="protein sequence ID" value="KAH9835653.1"/>
    <property type="molecule type" value="Genomic_DNA"/>
</dbReference>
<dbReference type="PANTHER" id="PTHR10237">
    <property type="entry name" value="DEFORMED EPIDERMAL AUTOREGULATORY FACTOR 1 HOMOLOG SUPPRESSIN"/>
    <property type="match status" value="1"/>
</dbReference>
<dbReference type="Pfam" id="PF01753">
    <property type="entry name" value="zf-MYND"/>
    <property type="match status" value="1"/>
</dbReference>
<keyword evidence="7" id="KW-1185">Reference proteome</keyword>
<organism evidence="6 7">
    <name type="scientific">Rhodofomes roseus</name>
    <dbReference type="NCBI Taxonomy" id="34475"/>
    <lineage>
        <taxon>Eukaryota</taxon>
        <taxon>Fungi</taxon>
        <taxon>Dikarya</taxon>
        <taxon>Basidiomycota</taxon>
        <taxon>Agaricomycotina</taxon>
        <taxon>Agaricomycetes</taxon>
        <taxon>Polyporales</taxon>
        <taxon>Rhodofomes</taxon>
    </lineage>
</organism>
<keyword evidence="3" id="KW-0862">Zinc</keyword>
<keyword evidence="1" id="KW-0479">Metal-binding</keyword>
<accession>A0ABQ8KE05</accession>